<feature type="non-terminal residue" evidence="2">
    <location>
        <position position="1"/>
    </location>
</feature>
<gene>
    <name evidence="2" type="ORF">S12H4_44781</name>
</gene>
<dbReference type="AlphaFoldDB" id="X1TFZ9"/>
<proteinExistence type="predicted"/>
<feature type="compositionally biased region" description="Polar residues" evidence="1">
    <location>
        <begin position="139"/>
        <end position="154"/>
    </location>
</feature>
<feature type="region of interest" description="Disordered" evidence="1">
    <location>
        <begin position="130"/>
        <end position="163"/>
    </location>
</feature>
<organism evidence="2">
    <name type="scientific">marine sediment metagenome</name>
    <dbReference type="NCBI Taxonomy" id="412755"/>
    <lineage>
        <taxon>unclassified sequences</taxon>
        <taxon>metagenomes</taxon>
        <taxon>ecological metagenomes</taxon>
    </lineage>
</organism>
<evidence type="ECO:0000256" key="1">
    <source>
        <dbReference type="SAM" id="MobiDB-lite"/>
    </source>
</evidence>
<reference evidence="2" key="1">
    <citation type="journal article" date="2014" name="Front. Microbiol.">
        <title>High frequency of phylogenetically diverse reductive dehalogenase-homologous genes in deep subseafloor sedimentary metagenomes.</title>
        <authorList>
            <person name="Kawai M."/>
            <person name="Futagami T."/>
            <person name="Toyoda A."/>
            <person name="Takaki Y."/>
            <person name="Nishi S."/>
            <person name="Hori S."/>
            <person name="Arai W."/>
            <person name="Tsubouchi T."/>
            <person name="Morono Y."/>
            <person name="Uchiyama I."/>
            <person name="Ito T."/>
            <person name="Fujiyama A."/>
            <person name="Inagaki F."/>
            <person name="Takami H."/>
        </authorList>
    </citation>
    <scope>NUCLEOTIDE SEQUENCE</scope>
    <source>
        <strain evidence="2">Expedition CK06-06</strain>
    </source>
</reference>
<name>X1TFZ9_9ZZZZ</name>
<comment type="caution">
    <text evidence="2">The sequence shown here is derived from an EMBL/GenBank/DDBJ whole genome shotgun (WGS) entry which is preliminary data.</text>
</comment>
<accession>X1TFZ9</accession>
<dbReference type="EMBL" id="BARW01027624">
    <property type="protein sequence ID" value="GAJ04204.1"/>
    <property type="molecule type" value="Genomic_DNA"/>
</dbReference>
<evidence type="ECO:0000313" key="2">
    <source>
        <dbReference type="EMBL" id="GAJ04204.1"/>
    </source>
</evidence>
<protein>
    <submittedName>
        <fullName evidence="2">Uncharacterized protein</fullName>
    </submittedName>
</protein>
<sequence length="163" mass="17291">VRFPSVSLTPGPVGEYGTVEISDVHNLAGKHPNANGLCTGTPFDLSDVAQDSMVAGGPVDINDIHYVRIVDIPGSGDFYDEAAGHIDPGTWPEWDNYASYHPVYDAWVTFGSGGLDLEAVGVLNEHSICTPKPWPRTAQKPTPASISPSTAQQPLSPPAIQLT</sequence>